<sequence length="72" mass="8036">MEPIDRQRLGLDSLRSELNDTTSTLGRGAHAADFRPSVCKRSDLSRATRTVQIDPRPPPWKHALDTSSSYLS</sequence>
<reference evidence="2" key="1">
    <citation type="submission" date="2015-04" db="UniProtKB">
        <authorList>
            <consortium name="EnsemblPlants"/>
        </authorList>
    </citation>
    <scope>IDENTIFICATION</scope>
    <source>
        <strain evidence="2">SL10</strain>
    </source>
</reference>
<dbReference type="Proteomes" id="UP000006591">
    <property type="component" value="Chromosome 2"/>
</dbReference>
<dbReference type="AlphaFoldDB" id="A0A0E0GER6"/>
<protein>
    <submittedName>
        <fullName evidence="2">Uncharacterized protein</fullName>
    </submittedName>
</protein>
<evidence type="ECO:0000313" key="3">
    <source>
        <dbReference type="Proteomes" id="UP000006591"/>
    </source>
</evidence>
<dbReference type="EnsemblPlants" id="ONIVA02G39790.1">
    <property type="protein sequence ID" value="ONIVA02G39790.1"/>
    <property type="gene ID" value="ONIVA02G39790"/>
</dbReference>
<evidence type="ECO:0000256" key="1">
    <source>
        <dbReference type="SAM" id="MobiDB-lite"/>
    </source>
</evidence>
<dbReference type="Gramene" id="ONIVA02G39790.1">
    <property type="protein sequence ID" value="ONIVA02G39790.1"/>
    <property type="gene ID" value="ONIVA02G39790"/>
</dbReference>
<keyword evidence="3" id="KW-1185">Reference proteome</keyword>
<feature type="region of interest" description="Disordered" evidence="1">
    <location>
        <begin position="46"/>
        <end position="72"/>
    </location>
</feature>
<evidence type="ECO:0000313" key="2">
    <source>
        <dbReference type="EnsemblPlants" id="ONIVA02G39790.1"/>
    </source>
</evidence>
<organism evidence="2">
    <name type="scientific">Oryza nivara</name>
    <name type="common">Indian wild rice</name>
    <name type="synonym">Oryza sativa f. spontanea</name>
    <dbReference type="NCBI Taxonomy" id="4536"/>
    <lineage>
        <taxon>Eukaryota</taxon>
        <taxon>Viridiplantae</taxon>
        <taxon>Streptophyta</taxon>
        <taxon>Embryophyta</taxon>
        <taxon>Tracheophyta</taxon>
        <taxon>Spermatophyta</taxon>
        <taxon>Magnoliopsida</taxon>
        <taxon>Liliopsida</taxon>
        <taxon>Poales</taxon>
        <taxon>Poaceae</taxon>
        <taxon>BOP clade</taxon>
        <taxon>Oryzoideae</taxon>
        <taxon>Oryzeae</taxon>
        <taxon>Oryzinae</taxon>
        <taxon>Oryza</taxon>
    </lineage>
</organism>
<name>A0A0E0GER6_ORYNI</name>
<reference evidence="2" key="2">
    <citation type="submission" date="2018-04" db="EMBL/GenBank/DDBJ databases">
        <title>OnivRS2 (Oryza nivara Reference Sequence Version 2).</title>
        <authorList>
            <person name="Zhang J."/>
            <person name="Kudrna D."/>
            <person name="Lee S."/>
            <person name="Talag J."/>
            <person name="Rajasekar S."/>
            <person name="Welchert J."/>
            <person name="Hsing Y.-I."/>
            <person name="Wing R.A."/>
        </authorList>
    </citation>
    <scope>NUCLEOTIDE SEQUENCE [LARGE SCALE GENOMIC DNA]</scope>
    <source>
        <strain evidence="2">SL10</strain>
    </source>
</reference>
<dbReference type="HOGENOM" id="CLU_2726527_0_0_1"/>
<accession>A0A0E0GER6</accession>
<proteinExistence type="predicted"/>